<dbReference type="InterPro" id="IPR047217">
    <property type="entry name" value="S49_SppA_67K_type_N"/>
</dbReference>
<dbReference type="PANTHER" id="PTHR33209:SF1">
    <property type="entry name" value="PEPTIDASE S49 DOMAIN-CONTAINING PROTEIN"/>
    <property type="match status" value="1"/>
</dbReference>
<keyword evidence="3" id="KW-0645">Protease</keyword>
<comment type="subcellular location">
    <subcellularLocation>
        <location evidence="1">Membrane</location>
    </subcellularLocation>
</comment>
<dbReference type="SUPFAM" id="SSF52096">
    <property type="entry name" value="ClpP/crotonase"/>
    <property type="match status" value="2"/>
</dbReference>
<dbReference type="PIRSF" id="PIRSF001217">
    <property type="entry name" value="Protease_4_SppA"/>
    <property type="match status" value="1"/>
</dbReference>
<organism evidence="9">
    <name type="scientific">marine metagenome</name>
    <dbReference type="NCBI Taxonomy" id="408172"/>
    <lineage>
        <taxon>unclassified sequences</taxon>
        <taxon>metagenomes</taxon>
        <taxon>ecological metagenomes</taxon>
    </lineage>
</organism>
<keyword evidence="7" id="KW-1133">Transmembrane helix</keyword>
<dbReference type="InterPro" id="IPR004635">
    <property type="entry name" value="Pept_S49_SppA"/>
</dbReference>
<dbReference type="GO" id="GO:0008236">
    <property type="term" value="F:serine-type peptidase activity"/>
    <property type="evidence" value="ECO:0007669"/>
    <property type="project" value="UniProtKB-KW"/>
</dbReference>
<feature type="domain" description="Peptidase S49" evidence="8">
    <location>
        <begin position="391"/>
        <end position="541"/>
    </location>
</feature>
<evidence type="ECO:0000256" key="1">
    <source>
        <dbReference type="ARBA" id="ARBA00004370"/>
    </source>
</evidence>
<comment type="similarity">
    <text evidence="2">Belongs to the peptidase S49 family.</text>
</comment>
<dbReference type="InterPro" id="IPR029045">
    <property type="entry name" value="ClpP/crotonase-like_dom_sf"/>
</dbReference>
<proteinExistence type="inferred from homology"/>
<accession>A0A381Z4V4</accession>
<evidence type="ECO:0000256" key="6">
    <source>
        <dbReference type="ARBA" id="ARBA00023136"/>
    </source>
</evidence>
<dbReference type="EMBL" id="UINC01019969">
    <property type="protein sequence ID" value="SVA84315.1"/>
    <property type="molecule type" value="Genomic_DNA"/>
</dbReference>
<reference evidence="9" key="1">
    <citation type="submission" date="2018-05" db="EMBL/GenBank/DDBJ databases">
        <authorList>
            <person name="Lanie J.A."/>
            <person name="Ng W.-L."/>
            <person name="Kazmierczak K.M."/>
            <person name="Andrzejewski T.M."/>
            <person name="Davidsen T.M."/>
            <person name="Wayne K.J."/>
            <person name="Tettelin H."/>
            <person name="Glass J.I."/>
            <person name="Rusch D."/>
            <person name="Podicherti R."/>
            <person name="Tsui H.-C.T."/>
            <person name="Winkler M.E."/>
        </authorList>
    </citation>
    <scope>NUCLEOTIDE SEQUENCE</scope>
</reference>
<feature type="non-terminal residue" evidence="9">
    <location>
        <position position="612"/>
    </location>
</feature>
<dbReference type="PANTHER" id="PTHR33209">
    <property type="entry name" value="PROTEASE 4"/>
    <property type="match status" value="1"/>
</dbReference>
<feature type="transmembrane region" description="Helical" evidence="7">
    <location>
        <begin position="21"/>
        <end position="42"/>
    </location>
</feature>
<dbReference type="InterPro" id="IPR047272">
    <property type="entry name" value="S49_SppA_C"/>
</dbReference>
<keyword evidence="5" id="KW-0720">Serine protease</keyword>
<name>A0A381Z4V4_9ZZZZ</name>
<dbReference type="NCBIfam" id="TIGR00705">
    <property type="entry name" value="SppA_67K"/>
    <property type="match status" value="1"/>
</dbReference>
<evidence type="ECO:0000256" key="3">
    <source>
        <dbReference type="ARBA" id="ARBA00022670"/>
    </source>
</evidence>
<dbReference type="Gene3D" id="3.90.226.10">
    <property type="entry name" value="2-enoyl-CoA Hydratase, Chain A, domain 1"/>
    <property type="match status" value="3"/>
</dbReference>
<gene>
    <name evidence="9" type="ORF">METZ01_LOCUS137169</name>
</gene>
<dbReference type="Pfam" id="PF01343">
    <property type="entry name" value="Peptidase_S49"/>
    <property type="match status" value="2"/>
</dbReference>
<dbReference type="GO" id="GO:0006465">
    <property type="term" value="P:signal peptide processing"/>
    <property type="evidence" value="ECO:0007669"/>
    <property type="project" value="InterPro"/>
</dbReference>
<evidence type="ECO:0000256" key="4">
    <source>
        <dbReference type="ARBA" id="ARBA00022801"/>
    </source>
</evidence>
<dbReference type="AlphaFoldDB" id="A0A381Z4V4"/>
<evidence type="ECO:0000256" key="7">
    <source>
        <dbReference type="SAM" id="Phobius"/>
    </source>
</evidence>
<keyword evidence="4" id="KW-0378">Hydrolase</keyword>
<dbReference type="InterPro" id="IPR002142">
    <property type="entry name" value="Peptidase_S49"/>
</dbReference>
<protein>
    <recommendedName>
        <fullName evidence="8">Peptidase S49 domain-containing protein</fullName>
    </recommendedName>
</protein>
<dbReference type="CDD" id="cd07018">
    <property type="entry name" value="S49_SppA_67K_type"/>
    <property type="match status" value="1"/>
</dbReference>
<evidence type="ECO:0000256" key="5">
    <source>
        <dbReference type="ARBA" id="ARBA00022825"/>
    </source>
</evidence>
<dbReference type="NCBIfam" id="TIGR00706">
    <property type="entry name" value="SppA_dom"/>
    <property type="match status" value="1"/>
</dbReference>
<dbReference type="CDD" id="cd07023">
    <property type="entry name" value="S49_Sppa_N_C"/>
    <property type="match status" value="1"/>
</dbReference>
<dbReference type="GO" id="GO:0016020">
    <property type="term" value="C:membrane"/>
    <property type="evidence" value="ECO:0007669"/>
    <property type="project" value="UniProtKB-SubCell"/>
</dbReference>
<evidence type="ECO:0000256" key="2">
    <source>
        <dbReference type="ARBA" id="ARBA00008683"/>
    </source>
</evidence>
<evidence type="ECO:0000259" key="8">
    <source>
        <dbReference type="Pfam" id="PF01343"/>
    </source>
</evidence>
<dbReference type="InterPro" id="IPR004634">
    <property type="entry name" value="Pept_S49_pIV"/>
</dbReference>
<evidence type="ECO:0000313" key="9">
    <source>
        <dbReference type="EMBL" id="SVA84315.1"/>
    </source>
</evidence>
<keyword evidence="6 7" id="KW-0472">Membrane</keyword>
<keyword evidence="7" id="KW-0812">Transmembrane</keyword>
<feature type="domain" description="Peptidase S49" evidence="8">
    <location>
        <begin position="133"/>
        <end position="286"/>
    </location>
</feature>
<sequence length="612" mass="66219">MNGRHWFSAFFGSLWRALGKLAVAIKVLIVLFIFVVLLAGIFGGRVPVPESAALVLDPSGILVDQLEGDPFDWALVKLQDSPAEQTLVKDIVDSLRFAQDDERIQAVVLQLDGLEGGGLSKLQAVGNAIDEVRSAGKKVIAMGNGYTQAQYYLASRADEIFMHDFGLVLIDGYGYYKAYLRGALEKLQIDVNIFRVGEYKSFVEPYLRDDMSEEDKIASRQWLKALWGAYQTDVVSARDLQPGALDAYANSTVELLKATQGDTAQVALNARLVDELVNHQEFRTRMIGQVGESDDYDGAYSSIGFRSYLSAMGQTMKESAVNHDNVAVLVAAGTIVDGDASPGTIGGQTLSRLVMRVTEDDSIKAVVLRVDSPGGSMFASEVIYDQLEVLKAAGKPFVVSMGSVAASGGYYISMLADEIWASATTLSGSIGVGALFPTFQRAFGFLGMHVDGIGTTSLTGQFSPLRELGVDVRQLIELSTQDAYRVFVNKVAADRNIDSARVDEIAQGRVWVGTDALEIGLIDQIGGLQDAIEAAADLAGLESGKYGIQHLDQKLDVLERLALRFAGFIRTAAAELGITLRSGSFGPTQQLLRLVEHELSGLTQWNDPRGLY</sequence>